<evidence type="ECO:0000256" key="1">
    <source>
        <dbReference type="ARBA" id="ARBA00023002"/>
    </source>
</evidence>
<evidence type="ECO:0000256" key="3">
    <source>
        <dbReference type="ARBA" id="ARBA00037882"/>
    </source>
</evidence>
<comment type="pathway">
    <text evidence="3">Amino-acid biosynthesis; ergothioneine biosynthesis.</text>
</comment>
<organism evidence="6">
    <name type="scientific">Thermohahella caldifontis</name>
    <dbReference type="NCBI Taxonomy" id="3142973"/>
    <lineage>
        <taxon>Bacteria</taxon>
        <taxon>Pseudomonadati</taxon>
        <taxon>Pseudomonadota</taxon>
        <taxon>Gammaproteobacteria</taxon>
        <taxon>Oceanospirillales</taxon>
        <taxon>Hahellaceae</taxon>
        <taxon>Thermohahella</taxon>
    </lineage>
</organism>
<keyword evidence="1" id="KW-0560">Oxidoreductase</keyword>
<feature type="domain" description="DinB-like" evidence="5">
    <location>
        <begin position="10"/>
        <end position="136"/>
    </location>
</feature>
<reference evidence="6" key="1">
    <citation type="submission" date="2024-05" db="EMBL/GenBank/DDBJ databases">
        <title>Genome sequencing of novel strain.</title>
        <authorList>
            <person name="Ganbat D."/>
            <person name="Ganbat S."/>
            <person name="Lee S.-J."/>
        </authorList>
    </citation>
    <scope>NUCLEOTIDE SEQUENCE</scope>
    <source>
        <strain evidence="6">SMD15-11</strain>
    </source>
</reference>
<dbReference type="Pfam" id="PF12867">
    <property type="entry name" value="DinB_2"/>
    <property type="match status" value="1"/>
</dbReference>
<dbReference type="InterPro" id="IPR024775">
    <property type="entry name" value="DinB-like"/>
</dbReference>
<dbReference type="SUPFAM" id="SSF56436">
    <property type="entry name" value="C-type lectin-like"/>
    <property type="match status" value="1"/>
</dbReference>
<name>A0AB39UTG4_9GAMM</name>
<sequence length="444" mass="50870">MYTIDSLIAELERTHARLLSLVLDLADAQRAVPWHPGINPPVWELGHAAFFYEVFVLRRLDGIAPLMPGHDPIWDSFDIDHRDRWTPGVVPDLDRTLKYADEVISRVKARILDRPLTDEALYLYRYAIFHEQMHIESQIWLRQTLGYPAPFGVRPRMPETVVQPVEDVQVPAGTWYFGMPADSGDDARDGFAFDAEKPGFSRELPGFAISPRLVTQGEFLAFVEDGGYTREDLWSFGGRKWLKALRAQDPDPVRPDEPAQGPIYWRQEGGRWYRRWFDQWLPLNPAQPMLHVSFWEAEAWCNWAGRRLPTEFEWEAAALANRPEATHRRYPWGHTPAPGRADLGSMTLGTASVDDFGEGDSPLGLRQALGTVWEWTASQFLPYDGFRTDMYPFMSTLQFGYHKTTKGGSCATEAPLIRGTYRQAYLPQRRDVFTGFRTCAKEDT</sequence>
<evidence type="ECO:0000259" key="5">
    <source>
        <dbReference type="Pfam" id="PF12867"/>
    </source>
</evidence>
<proteinExistence type="predicted"/>
<dbReference type="KEGG" id="tcd:AAIA72_11275"/>
<protein>
    <submittedName>
        <fullName evidence="6">SUMF1/EgtB/PvdO family nonheme iron enzyme</fullName>
    </submittedName>
</protein>
<dbReference type="InterPro" id="IPR042095">
    <property type="entry name" value="SUMF_sf"/>
</dbReference>
<dbReference type="SUPFAM" id="SSF109854">
    <property type="entry name" value="DinB/YfiT-like putative metalloenzymes"/>
    <property type="match status" value="1"/>
</dbReference>
<evidence type="ECO:0000256" key="2">
    <source>
        <dbReference type="ARBA" id="ARBA00023004"/>
    </source>
</evidence>
<dbReference type="InterPro" id="IPR016187">
    <property type="entry name" value="CTDL_fold"/>
</dbReference>
<feature type="domain" description="Sulfatase-modifying factor enzyme-like" evidence="4">
    <location>
        <begin position="166"/>
        <end position="438"/>
    </location>
</feature>
<dbReference type="EMBL" id="CP154858">
    <property type="protein sequence ID" value="XDT71384.1"/>
    <property type="molecule type" value="Genomic_DNA"/>
</dbReference>
<dbReference type="InterPro" id="IPR051043">
    <property type="entry name" value="Sulfatase_Mod_Factor_Kinase"/>
</dbReference>
<dbReference type="PANTHER" id="PTHR23150:SF36">
    <property type="entry name" value="HERCYNINE OXYGENASE"/>
    <property type="match status" value="1"/>
</dbReference>
<keyword evidence="2" id="KW-0408">Iron</keyword>
<dbReference type="InterPro" id="IPR034660">
    <property type="entry name" value="DinB/YfiT-like"/>
</dbReference>
<dbReference type="Pfam" id="PF03781">
    <property type="entry name" value="FGE-sulfatase"/>
    <property type="match status" value="1"/>
</dbReference>
<dbReference type="Gene3D" id="3.90.1580.10">
    <property type="entry name" value="paralog of FGE (formylglycine-generating enzyme)"/>
    <property type="match status" value="1"/>
</dbReference>
<evidence type="ECO:0000313" key="6">
    <source>
        <dbReference type="EMBL" id="XDT71384.1"/>
    </source>
</evidence>
<dbReference type="InterPro" id="IPR005532">
    <property type="entry name" value="SUMF_dom"/>
</dbReference>
<dbReference type="PANTHER" id="PTHR23150">
    <property type="entry name" value="SULFATASE MODIFYING FACTOR 1, 2"/>
    <property type="match status" value="1"/>
</dbReference>
<dbReference type="AlphaFoldDB" id="A0AB39UTG4"/>
<evidence type="ECO:0000259" key="4">
    <source>
        <dbReference type="Pfam" id="PF03781"/>
    </source>
</evidence>
<accession>A0AB39UTG4</accession>
<dbReference type="RefSeq" id="WP_369600419.1">
    <property type="nucleotide sequence ID" value="NZ_CP154858.1"/>
</dbReference>
<gene>
    <name evidence="6" type="ORF">AAIA72_11275</name>
</gene>